<keyword evidence="14" id="KW-0449">Lipoprotein</keyword>
<evidence type="ECO:0000256" key="5">
    <source>
        <dbReference type="ARBA" id="ARBA00022525"/>
    </source>
</evidence>
<evidence type="ECO:0000256" key="16">
    <source>
        <dbReference type="SAM" id="MobiDB-lite"/>
    </source>
</evidence>
<keyword evidence="7" id="KW-0336">GPI-anchor</keyword>
<reference evidence="19" key="2">
    <citation type="submission" date="2023-05" db="EMBL/GenBank/DDBJ databases">
        <authorList>
            <consortium name="Lawrence Berkeley National Laboratory"/>
            <person name="Steindorff A."/>
            <person name="Hensen N."/>
            <person name="Bonometti L."/>
            <person name="Westerberg I."/>
            <person name="Brannstrom I.O."/>
            <person name="Guillou S."/>
            <person name="Cros-Aarteil S."/>
            <person name="Calhoun S."/>
            <person name="Haridas S."/>
            <person name="Kuo A."/>
            <person name="Mondo S."/>
            <person name="Pangilinan J."/>
            <person name="Riley R."/>
            <person name="Labutti K."/>
            <person name="Andreopoulos B."/>
            <person name="Lipzen A."/>
            <person name="Chen C."/>
            <person name="Yanf M."/>
            <person name="Daum C."/>
            <person name="Ng V."/>
            <person name="Clum A."/>
            <person name="Ohm R."/>
            <person name="Martin F."/>
            <person name="Silar P."/>
            <person name="Natvig D."/>
            <person name="Lalanne C."/>
            <person name="Gautier V."/>
            <person name="Ament-Velasquez S.L."/>
            <person name="Kruys A."/>
            <person name="Hutchinson M.I."/>
            <person name="Powell A.J."/>
            <person name="Barry K."/>
            <person name="Miller A.N."/>
            <person name="Grigoriev I.V."/>
            <person name="Debuchy R."/>
            <person name="Gladieux P."/>
            <person name="Thoren M.H."/>
            <person name="Johannesson H."/>
        </authorList>
    </citation>
    <scope>NUCLEOTIDE SEQUENCE</scope>
    <source>
        <strain evidence="19">CBS 359.72</strain>
    </source>
</reference>
<dbReference type="AlphaFoldDB" id="A0AAN7CUJ5"/>
<feature type="compositionally biased region" description="Gly residues" evidence="16">
    <location>
        <begin position="217"/>
        <end position="228"/>
    </location>
</feature>
<dbReference type="Pfam" id="PF05730">
    <property type="entry name" value="CFEM"/>
    <property type="match status" value="1"/>
</dbReference>
<evidence type="ECO:0000256" key="7">
    <source>
        <dbReference type="ARBA" id="ARBA00022622"/>
    </source>
</evidence>
<feature type="chain" id="PRO_5043030815" description="CFEM domain-containing protein" evidence="17">
    <location>
        <begin position="20"/>
        <end position="262"/>
    </location>
</feature>
<dbReference type="PANTHER" id="PTHR37928:SF1">
    <property type="entry name" value="CFEM DOMAIN PROTEIN (AFU_ORTHOLOGUE AFUA_6G14090)"/>
    <property type="match status" value="1"/>
</dbReference>
<keyword evidence="4" id="KW-1003">Cell membrane</keyword>
<feature type="disulfide bond" evidence="15">
    <location>
        <begin position="46"/>
        <end position="53"/>
    </location>
</feature>
<evidence type="ECO:0000256" key="8">
    <source>
        <dbReference type="ARBA" id="ARBA00022723"/>
    </source>
</evidence>
<feature type="region of interest" description="Disordered" evidence="16">
    <location>
        <begin position="213"/>
        <end position="239"/>
    </location>
</feature>
<feature type="region of interest" description="Disordered" evidence="16">
    <location>
        <begin position="169"/>
        <end position="192"/>
    </location>
</feature>
<evidence type="ECO:0000256" key="10">
    <source>
        <dbReference type="ARBA" id="ARBA00023004"/>
    </source>
</evidence>
<evidence type="ECO:0000256" key="6">
    <source>
        <dbReference type="ARBA" id="ARBA00022617"/>
    </source>
</evidence>
<evidence type="ECO:0000256" key="13">
    <source>
        <dbReference type="ARBA" id="ARBA00023180"/>
    </source>
</evidence>
<keyword evidence="20" id="KW-1185">Reference proteome</keyword>
<keyword evidence="10 15" id="KW-0408">Iron</keyword>
<dbReference type="EMBL" id="MU857635">
    <property type="protein sequence ID" value="KAK4248609.1"/>
    <property type="molecule type" value="Genomic_DNA"/>
</dbReference>
<organism evidence="19 20">
    <name type="scientific">Corynascus novoguineensis</name>
    <dbReference type="NCBI Taxonomy" id="1126955"/>
    <lineage>
        <taxon>Eukaryota</taxon>
        <taxon>Fungi</taxon>
        <taxon>Dikarya</taxon>
        <taxon>Ascomycota</taxon>
        <taxon>Pezizomycotina</taxon>
        <taxon>Sordariomycetes</taxon>
        <taxon>Sordariomycetidae</taxon>
        <taxon>Sordariales</taxon>
        <taxon>Chaetomiaceae</taxon>
        <taxon>Corynascus</taxon>
    </lineage>
</organism>
<dbReference type="GO" id="GO:0005576">
    <property type="term" value="C:extracellular region"/>
    <property type="evidence" value="ECO:0007669"/>
    <property type="project" value="UniProtKB-SubCell"/>
</dbReference>
<accession>A0AAN7CUJ5</accession>
<dbReference type="GO" id="GO:0005886">
    <property type="term" value="C:plasma membrane"/>
    <property type="evidence" value="ECO:0007669"/>
    <property type="project" value="UniProtKB-SubCell"/>
</dbReference>
<evidence type="ECO:0000259" key="18">
    <source>
        <dbReference type="PROSITE" id="PS52012"/>
    </source>
</evidence>
<evidence type="ECO:0000256" key="2">
    <source>
        <dbReference type="ARBA" id="ARBA00004613"/>
    </source>
</evidence>
<gene>
    <name evidence="19" type="ORF">C7999DRAFT_40232</name>
</gene>
<feature type="domain" description="CFEM" evidence="18">
    <location>
        <begin position="1"/>
        <end position="113"/>
    </location>
</feature>
<keyword evidence="6 15" id="KW-0349">Heme</keyword>
<comment type="caution">
    <text evidence="19">The sequence shown here is derived from an EMBL/GenBank/DDBJ whole genome shotgun (WGS) entry which is preliminary data.</text>
</comment>
<dbReference type="Proteomes" id="UP001303647">
    <property type="component" value="Unassembled WGS sequence"/>
</dbReference>
<evidence type="ECO:0000256" key="17">
    <source>
        <dbReference type="SAM" id="SignalP"/>
    </source>
</evidence>
<dbReference type="InterPro" id="IPR051735">
    <property type="entry name" value="CFEM_domain"/>
</dbReference>
<keyword evidence="11" id="KW-0472">Membrane</keyword>
<reference evidence="19" key="1">
    <citation type="journal article" date="2023" name="Mol. Phylogenet. Evol.">
        <title>Genome-scale phylogeny and comparative genomics of the fungal order Sordariales.</title>
        <authorList>
            <person name="Hensen N."/>
            <person name="Bonometti L."/>
            <person name="Westerberg I."/>
            <person name="Brannstrom I.O."/>
            <person name="Guillou S."/>
            <person name="Cros-Aarteil S."/>
            <person name="Calhoun S."/>
            <person name="Haridas S."/>
            <person name="Kuo A."/>
            <person name="Mondo S."/>
            <person name="Pangilinan J."/>
            <person name="Riley R."/>
            <person name="LaButti K."/>
            <person name="Andreopoulos B."/>
            <person name="Lipzen A."/>
            <person name="Chen C."/>
            <person name="Yan M."/>
            <person name="Daum C."/>
            <person name="Ng V."/>
            <person name="Clum A."/>
            <person name="Steindorff A."/>
            <person name="Ohm R.A."/>
            <person name="Martin F."/>
            <person name="Silar P."/>
            <person name="Natvig D.O."/>
            <person name="Lalanne C."/>
            <person name="Gautier V."/>
            <person name="Ament-Velasquez S.L."/>
            <person name="Kruys A."/>
            <person name="Hutchinson M.I."/>
            <person name="Powell A.J."/>
            <person name="Barry K."/>
            <person name="Miller A.N."/>
            <person name="Grigoriev I.V."/>
            <person name="Debuchy R."/>
            <person name="Gladieux P."/>
            <person name="Hiltunen Thoren M."/>
            <person name="Johannesson H."/>
        </authorList>
    </citation>
    <scope>NUCLEOTIDE SEQUENCE</scope>
    <source>
        <strain evidence="19">CBS 359.72</strain>
    </source>
</reference>
<evidence type="ECO:0000313" key="19">
    <source>
        <dbReference type="EMBL" id="KAK4248609.1"/>
    </source>
</evidence>
<feature type="signal peptide" evidence="17">
    <location>
        <begin position="1"/>
        <end position="19"/>
    </location>
</feature>
<name>A0AAN7CUJ5_9PEZI</name>
<dbReference type="PROSITE" id="PS52012">
    <property type="entry name" value="CFEM"/>
    <property type="match status" value="1"/>
</dbReference>
<dbReference type="SMART" id="SM00747">
    <property type="entry name" value="CFEM"/>
    <property type="match status" value="1"/>
</dbReference>
<comment type="caution">
    <text evidence="15">Lacks conserved residue(s) required for the propagation of feature annotation.</text>
</comment>
<comment type="similarity">
    <text evidence="3">Belongs to the RBT5 family.</text>
</comment>
<keyword evidence="9 17" id="KW-0732">Signal</keyword>
<evidence type="ECO:0000256" key="14">
    <source>
        <dbReference type="ARBA" id="ARBA00023288"/>
    </source>
</evidence>
<dbReference type="PANTHER" id="PTHR37928">
    <property type="entry name" value="CFEM DOMAIN PROTEIN (AFU_ORTHOLOGUE AFUA_6G14090)"/>
    <property type="match status" value="1"/>
</dbReference>
<comment type="subcellular location">
    <subcellularLocation>
        <location evidence="1">Cell membrane</location>
        <topology evidence="1">Lipid-anchor</topology>
        <topology evidence="1">GPI-anchor</topology>
    </subcellularLocation>
    <subcellularLocation>
        <location evidence="2">Secreted</location>
    </subcellularLocation>
</comment>
<evidence type="ECO:0000256" key="9">
    <source>
        <dbReference type="ARBA" id="ARBA00022729"/>
    </source>
</evidence>
<dbReference type="GO" id="GO:0098552">
    <property type="term" value="C:side of membrane"/>
    <property type="evidence" value="ECO:0007669"/>
    <property type="project" value="UniProtKB-KW"/>
</dbReference>
<keyword evidence="13" id="KW-0325">Glycoprotein</keyword>
<evidence type="ECO:0000256" key="1">
    <source>
        <dbReference type="ARBA" id="ARBA00004609"/>
    </source>
</evidence>
<evidence type="ECO:0000256" key="12">
    <source>
        <dbReference type="ARBA" id="ARBA00023157"/>
    </source>
</evidence>
<keyword evidence="8 15" id="KW-0479">Metal-binding</keyword>
<feature type="binding site" description="axial binding residue" evidence="15">
    <location>
        <position position="50"/>
    </location>
    <ligand>
        <name>heme</name>
        <dbReference type="ChEBI" id="CHEBI:30413"/>
    </ligand>
    <ligandPart>
        <name>Fe</name>
        <dbReference type="ChEBI" id="CHEBI:18248"/>
    </ligandPart>
</feature>
<keyword evidence="5" id="KW-0964">Secreted</keyword>
<evidence type="ECO:0000256" key="4">
    <source>
        <dbReference type="ARBA" id="ARBA00022475"/>
    </source>
</evidence>
<evidence type="ECO:0000256" key="3">
    <source>
        <dbReference type="ARBA" id="ARBA00010031"/>
    </source>
</evidence>
<dbReference type="GO" id="GO:0046872">
    <property type="term" value="F:metal ion binding"/>
    <property type="evidence" value="ECO:0007669"/>
    <property type="project" value="UniProtKB-UniRule"/>
</dbReference>
<evidence type="ECO:0000313" key="20">
    <source>
        <dbReference type="Proteomes" id="UP001303647"/>
    </source>
</evidence>
<dbReference type="InterPro" id="IPR008427">
    <property type="entry name" value="Extracellular_membr_CFEM_dom"/>
</dbReference>
<evidence type="ECO:0000256" key="11">
    <source>
        <dbReference type="ARBA" id="ARBA00023136"/>
    </source>
</evidence>
<protein>
    <recommendedName>
        <fullName evidence="18">CFEM domain-containing protein</fullName>
    </recommendedName>
</protein>
<proteinExistence type="inferred from homology"/>
<keyword evidence="12 15" id="KW-1015">Disulfide bond</keyword>
<sequence>MKTTIAAILAIAGATTVAAADFPANMPDCGRLCGNNMLGLATELGCQKEDIACLCRNRDFGYGIRDCSIQVCNNVDQANAAIDWGNSLCAGVNVPANIPSATSIPGGGDGGAGGVITVTSDGSTYVTSAPSGTGSGDSGEGGGAGGVITSTWTSTFSSDSVTSTIVGETTITGTGGAGGETSAQESTVTSPIVSTQTEGSSTFETTVGTTTFATSATGGGAQTSGGQGSEPSTTTSNAKGAQMTAAPVFGALAAAGIAAALL</sequence>
<evidence type="ECO:0000256" key="15">
    <source>
        <dbReference type="PROSITE-ProRule" id="PRU01356"/>
    </source>
</evidence>